<protein>
    <submittedName>
        <fullName evidence="3">Receptor-like protein kinase, putative</fullName>
    </submittedName>
</protein>
<feature type="domain" description="Protein kinase" evidence="2">
    <location>
        <begin position="1"/>
        <end position="274"/>
    </location>
</feature>
<dbReference type="PANTHER" id="PTHR47976:SF62">
    <property type="entry name" value="RECEPTOR-LIKE SERINE_THREONINE-PROTEIN KINASE"/>
    <property type="match status" value="1"/>
</dbReference>
<keyword evidence="3" id="KW-0808">Transferase</keyword>
<dbReference type="InterPro" id="IPR008271">
    <property type="entry name" value="Ser/Thr_kinase_AS"/>
</dbReference>
<dbReference type="EMBL" id="AC149266">
    <property type="protein sequence ID" value="AAT38781.2"/>
    <property type="molecule type" value="Genomic_DNA"/>
</dbReference>
<dbReference type="Gene3D" id="1.10.510.10">
    <property type="entry name" value="Transferase(Phosphotransferase) domain 1"/>
    <property type="match status" value="1"/>
</dbReference>
<sequence length="274" mass="30313">MVAFLKKISRSSITQNKKHSVSKGLLVAAARSHQRSGQGASGGVYSGIVKLEDEEVEVAVKKLGNGIEQGFCNEKSNRLVVYELLKNGAVSNLIFRDGQRPSWKLRSDIELDIARGLLYFHEECENQIIHCDIKPQNILLDKNNTATILINTHEKQGHVGHSILQLPNLPTIPLLPQPTMPQLPIIPNLPTAATLPPLPPLPSITSLPTLPTANTDYSQFTNSSQLKCLPIFHFPACHHFRTFAKFQHFHICVVVSFWVGGSKPELCATHALEK</sequence>
<dbReference type="SUPFAM" id="SSF56112">
    <property type="entry name" value="Protein kinase-like (PK-like)"/>
    <property type="match status" value="1"/>
</dbReference>
<dbReference type="PROSITE" id="PS50011">
    <property type="entry name" value="PROTEIN_KINASE_DOM"/>
    <property type="match status" value="1"/>
</dbReference>
<evidence type="ECO:0000256" key="1">
    <source>
        <dbReference type="ARBA" id="ARBA00022729"/>
    </source>
</evidence>
<organism evidence="3">
    <name type="scientific">Solanum demissum</name>
    <name type="common">Wild potato</name>
    <dbReference type="NCBI Taxonomy" id="50514"/>
    <lineage>
        <taxon>Eukaryota</taxon>
        <taxon>Viridiplantae</taxon>
        <taxon>Streptophyta</taxon>
        <taxon>Embryophyta</taxon>
        <taxon>Tracheophyta</taxon>
        <taxon>Spermatophyta</taxon>
        <taxon>Magnoliopsida</taxon>
        <taxon>eudicotyledons</taxon>
        <taxon>Gunneridae</taxon>
        <taxon>Pentapetalae</taxon>
        <taxon>asterids</taxon>
        <taxon>lamiids</taxon>
        <taxon>Solanales</taxon>
        <taxon>Solanaceae</taxon>
        <taxon>Solanoideae</taxon>
        <taxon>Solaneae</taxon>
        <taxon>Solanum</taxon>
    </lineage>
</organism>
<reference evidence="3" key="2">
    <citation type="submission" date="2006-08" db="EMBL/GenBank/DDBJ databases">
        <authorList>
            <person name="Childs K."/>
        </authorList>
    </citation>
    <scope>NUCLEOTIDE SEQUENCE</scope>
</reference>
<gene>
    <name evidence="3" type="ORF">SDM1_46t00003</name>
</gene>
<dbReference type="Pfam" id="PF00069">
    <property type="entry name" value="Pkinase"/>
    <property type="match status" value="1"/>
</dbReference>
<proteinExistence type="predicted"/>
<evidence type="ECO:0000259" key="2">
    <source>
        <dbReference type="PROSITE" id="PS50011"/>
    </source>
</evidence>
<name>Q6L3Z5_SOLDE</name>
<dbReference type="GO" id="GO:0004672">
    <property type="term" value="F:protein kinase activity"/>
    <property type="evidence" value="ECO:0007669"/>
    <property type="project" value="InterPro"/>
</dbReference>
<dbReference type="InterPro" id="IPR051343">
    <property type="entry name" value="G-type_lectin_kinases/EP1-like"/>
</dbReference>
<dbReference type="GO" id="GO:0005524">
    <property type="term" value="F:ATP binding"/>
    <property type="evidence" value="ECO:0007669"/>
    <property type="project" value="InterPro"/>
</dbReference>
<keyword evidence="1" id="KW-0732">Signal</keyword>
<dbReference type="InterPro" id="IPR000719">
    <property type="entry name" value="Prot_kinase_dom"/>
</dbReference>
<keyword evidence="3" id="KW-0675">Receptor</keyword>
<dbReference type="InterPro" id="IPR011009">
    <property type="entry name" value="Kinase-like_dom_sf"/>
</dbReference>
<reference evidence="3" key="1">
    <citation type="submission" date="2004-05" db="EMBL/GenBank/DDBJ databases">
        <authorList>
            <person name="Buell R."/>
            <person name="Liu J."/>
            <person name="Childs K."/>
            <person name="Zaborsky J."/>
            <person name="Tallon L."/>
            <person name="Wirtz U."/>
            <person name="Wei F."/>
            <person name="Kuang H."/>
            <person name="Zhang P."/>
            <person name="Marano M."/>
            <person name="Baker B."/>
        </authorList>
    </citation>
    <scope>NUCLEOTIDE SEQUENCE</scope>
</reference>
<dbReference type="AlphaFoldDB" id="Q6L3Z5"/>
<evidence type="ECO:0000313" key="3">
    <source>
        <dbReference type="EMBL" id="AAT38781.2"/>
    </source>
</evidence>
<keyword evidence="3" id="KW-0418">Kinase</keyword>
<accession>Q6L3Z5</accession>
<dbReference type="PANTHER" id="PTHR47976">
    <property type="entry name" value="G-TYPE LECTIN S-RECEPTOR-LIKE SERINE/THREONINE-PROTEIN KINASE SD2-5"/>
    <property type="match status" value="1"/>
</dbReference>
<dbReference type="PROSITE" id="PS00108">
    <property type="entry name" value="PROTEIN_KINASE_ST"/>
    <property type="match status" value="1"/>
</dbReference>